<dbReference type="Pfam" id="PF12704">
    <property type="entry name" value="MacB_PCD"/>
    <property type="match status" value="2"/>
</dbReference>
<dbReference type="EMBL" id="BMXF01000001">
    <property type="protein sequence ID" value="GHB63084.1"/>
    <property type="molecule type" value="Genomic_DNA"/>
</dbReference>
<keyword evidence="4 6" id="KW-1133">Transmembrane helix</keyword>
<keyword evidence="2" id="KW-1003">Cell membrane</keyword>
<feature type="domain" description="ABC3 transporter permease C-terminal" evidence="7">
    <location>
        <begin position="298"/>
        <end position="412"/>
    </location>
</feature>
<feature type="transmembrane region" description="Helical" evidence="6">
    <location>
        <begin position="772"/>
        <end position="791"/>
    </location>
</feature>
<dbReference type="RefSeq" id="WP_189563799.1">
    <property type="nucleotide sequence ID" value="NZ_BMXF01000001.1"/>
</dbReference>
<dbReference type="InterPro" id="IPR003838">
    <property type="entry name" value="ABC3_permease_C"/>
</dbReference>
<feature type="transmembrane region" description="Helical" evidence="6">
    <location>
        <begin position="292"/>
        <end position="314"/>
    </location>
</feature>
<evidence type="ECO:0000256" key="5">
    <source>
        <dbReference type="ARBA" id="ARBA00023136"/>
    </source>
</evidence>
<evidence type="ECO:0000256" key="6">
    <source>
        <dbReference type="SAM" id="Phobius"/>
    </source>
</evidence>
<evidence type="ECO:0000256" key="2">
    <source>
        <dbReference type="ARBA" id="ARBA00022475"/>
    </source>
</evidence>
<evidence type="ECO:0000313" key="10">
    <source>
        <dbReference type="Proteomes" id="UP000598271"/>
    </source>
</evidence>
<accession>A0A8J3D2Q0</accession>
<evidence type="ECO:0000256" key="1">
    <source>
        <dbReference type="ARBA" id="ARBA00004651"/>
    </source>
</evidence>
<evidence type="ECO:0000313" key="9">
    <source>
        <dbReference type="EMBL" id="GHB63084.1"/>
    </source>
</evidence>
<dbReference type="Pfam" id="PF02687">
    <property type="entry name" value="FtsX"/>
    <property type="match status" value="2"/>
</dbReference>
<organism evidence="9 10">
    <name type="scientific">Persicitalea jodogahamensis</name>
    <dbReference type="NCBI Taxonomy" id="402147"/>
    <lineage>
        <taxon>Bacteria</taxon>
        <taxon>Pseudomonadati</taxon>
        <taxon>Bacteroidota</taxon>
        <taxon>Cytophagia</taxon>
        <taxon>Cytophagales</taxon>
        <taxon>Spirosomataceae</taxon>
        <taxon>Persicitalea</taxon>
    </lineage>
</organism>
<dbReference type="GO" id="GO:0005886">
    <property type="term" value="C:plasma membrane"/>
    <property type="evidence" value="ECO:0007669"/>
    <property type="project" value="UniProtKB-SubCell"/>
</dbReference>
<comment type="caution">
    <text evidence="9">The sequence shown here is derived from an EMBL/GenBank/DDBJ whole genome shotgun (WGS) entry which is preliminary data.</text>
</comment>
<dbReference type="InterPro" id="IPR025857">
    <property type="entry name" value="MacB_PCD"/>
</dbReference>
<proteinExistence type="predicted"/>
<dbReference type="InterPro" id="IPR050250">
    <property type="entry name" value="Macrolide_Exporter_MacB"/>
</dbReference>
<feature type="domain" description="MacB-like periplasmic core" evidence="8">
    <location>
        <begin position="20"/>
        <end position="235"/>
    </location>
</feature>
<keyword evidence="10" id="KW-1185">Reference proteome</keyword>
<feature type="transmembrane region" description="Helical" evidence="6">
    <location>
        <begin position="21"/>
        <end position="42"/>
    </location>
</feature>
<evidence type="ECO:0000259" key="7">
    <source>
        <dbReference type="Pfam" id="PF02687"/>
    </source>
</evidence>
<feature type="transmembrane region" description="Helical" evidence="6">
    <location>
        <begin position="339"/>
        <end position="366"/>
    </location>
</feature>
<evidence type="ECO:0000256" key="3">
    <source>
        <dbReference type="ARBA" id="ARBA00022692"/>
    </source>
</evidence>
<sequence length="808" mass="89628">MLKNYFKIAYRNLLRSKAFSAINMIGLSFGLATCLIIGLFILDELSFDRFHQKADRIVRVTFRANMSGNKINEASVMPPTAKTLQRDYPEVLEATRLRLAGDLNLVKDDAVFKETAVAFADSNFFQVFSFPLIKGDPKTALLKPNTLVITEKIAQKYFGDTDPIGKTLKSKGNEIMEITGVMAEWPVNSHIHFDFLMSMAGLAESRVNSWMQSEYFTYLVLPKGYDPQLLQAKLPQMVERYFGPEIKQAFGMNYAAFREKGNELGLVLQPLTDIHLYSDFAYDLSAAGDIRYVYIFGAIALFMLLIACINFMNLSTAGASKRAREVGIRKVMGSEKSTLVGQFLLESIMLTAVALVLAVALVWLALPFFNDLADKNLTLSFTAMPWLLPALLALGLGVGVLAGSYPAFFLSSFAPISVLKGSTHNPSRGRRGIGLRGTLVVVQFCISIILIVGTTIVYQQLRFIQNTKLGYDKDQVLVLQSTYRLGQNEQLFRKQLMQDSRVVDATISGYVPAGPSYNNNFMVYGDDRVNEFTKGIRYDVDENYIPTLGMEMVAGRNFSPDFGTDSSAIILNETAAREMGWGKDAIGHTVTRPNNEGTKTTYRVIGVVKDFHFRSLHERITPLMMTLGNNSGAILAKVKARDLPALISSVEKQWKAQVADEPLEYAFLEENFNATYRAEQKTGRILGLFAGLTIFVACLGLFGLATFTAEQRTKEIGVRKVLGASVTGVVLLLSRDFLKPVLIAILLASPIAWYGMNAWLQDFAYRIDISWWVFALAGVLAVGIALLTVSFQSVKAALMNPVESLRSE</sequence>
<keyword evidence="5 6" id="KW-0472">Membrane</keyword>
<dbReference type="GO" id="GO:0022857">
    <property type="term" value="F:transmembrane transporter activity"/>
    <property type="evidence" value="ECO:0007669"/>
    <property type="project" value="TreeGrafter"/>
</dbReference>
<comment type="subcellular location">
    <subcellularLocation>
        <location evidence="1">Cell membrane</location>
        <topology evidence="1">Multi-pass membrane protein</topology>
    </subcellularLocation>
</comment>
<feature type="transmembrane region" description="Helical" evidence="6">
    <location>
        <begin position="685"/>
        <end position="705"/>
    </location>
</feature>
<protein>
    <submittedName>
        <fullName evidence="9">ABC transporter permease</fullName>
    </submittedName>
</protein>
<feature type="transmembrane region" description="Helical" evidence="6">
    <location>
        <begin position="386"/>
        <end position="416"/>
    </location>
</feature>
<gene>
    <name evidence="9" type="ORF">GCM10007390_16150</name>
</gene>
<feature type="transmembrane region" description="Helical" evidence="6">
    <location>
        <begin position="741"/>
        <end position="760"/>
    </location>
</feature>
<reference evidence="9 10" key="1">
    <citation type="journal article" date="2014" name="Int. J. Syst. Evol. Microbiol.">
        <title>Complete genome sequence of Corynebacterium casei LMG S-19264T (=DSM 44701T), isolated from a smear-ripened cheese.</title>
        <authorList>
            <consortium name="US DOE Joint Genome Institute (JGI-PGF)"/>
            <person name="Walter F."/>
            <person name="Albersmeier A."/>
            <person name="Kalinowski J."/>
            <person name="Ruckert C."/>
        </authorList>
    </citation>
    <scope>NUCLEOTIDE SEQUENCE [LARGE SCALE GENOMIC DNA]</scope>
    <source>
        <strain evidence="9 10">KCTC 12866</strain>
    </source>
</reference>
<evidence type="ECO:0000256" key="4">
    <source>
        <dbReference type="ARBA" id="ARBA00022989"/>
    </source>
</evidence>
<keyword evidence="3 6" id="KW-0812">Transmembrane</keyword>
<dbReference type="PANTHER" id="PTHR30572:SF18">
    <property type="entry name" value="ABC-TYPE MACROLIDE FAMILY EXPORT SYSTEM PERMEASE COMPONENT 2"/>
    <property type="match status" value="1"/>
</dbReference>
<evidence type="ECO:0000259" key="8">
    <source>
        <dbReference type="Pfam" id="PF12704"/>
    </source>
</evidence>
<feature type="domain" description="ABC3 transporter permease C-terminal" evidence="7">
    <location>
        <begin position="688"/>
        <end position="801"/>
    </location>
</feature>
<feature type="domain" description="MacB-like periplasmic core" evidence="8">
    <location>
        <begin position="446"/>
        <end position="612"/>
    </location>
</feature>
<feature type="transmembrane region" description="Helical" evidence="6">
    <location>
        <begin position="437"/>
        <end position="458"/>
    </location>
</feature>
<dbReference type="AlphaFoldDB" id="A0A8J3D2Q0"/>
<dbReference type="Proteomes" id="UP000598271">
    <property type="component" value="Unassembled WGS sequence"/>
</dbReference>
<dbReference type="PANTHER" id="PTHR30572">
    <property type="entry name" value="MEMBRANE COMPONENT OF TRANSPORTER-RELATED"/>
    <property type="match status" value="1"/>
</dbReference>
<name>A0A8J3D2Q0_9BACT</name>